<name>A0A1W1UDE3_9DEIO</name>
<reference evidence="1 2" key="1">
    <citation type="submission" date="2017-04" db="EMBL/GenBank/DDBJ databases">
        <authorList>
            <person name="Afonso C.L."/>
            <person name="Miller P.J."/>
            <person name="Scott M.A."/>
            <person name="Spackman E."/>
            <person name="Goraichik I."/>
            <person name="Dimitrov K.M."/>
            <person name="Suarez D.L."/>
            <person name="Swayne D.E."/>
        </authorList>
    </citation>
    <scope>NUCLEOTIDE SEQUENCE [LARGE SCALE GENOMIC DNA]</scope>
    <source>
        <strain evidence="1 2">KR-140</strain>
    </source>
</reference>
<accession>A0A1W1UDE3</accession>
<evidence type="ECO:0000313" key="1">
    <source>
        <dbReference type="EMBL" id="SMB79126.1"/>
    </source>
</evidence>
<dbReference type="OrthoDB" id="1246679at2"/>
<organism evidence="1 2">
    <name type="scientific">Deinococcus hopiensis KR-140</name>
    <dbReference type="NCBI Taxonomy" id="695939"/>
    <lineage>
        <taxon>Bacteria</taxon>
        <taxon>Thermotogati</taxon>
        <taxon>Deinococcota</taxon>
        <taxon>Deinococci</taxon>
        <taxon>Deinococcales</taxon>
        <taxon>Deinococcaceae</taxon>
        <taxon>Deinococcus</taxon>
    </lineage>
</organism>
<dbReference type="RefSeq" id="WP_139806413.1">
    <property type="nucleotide sequence ID" value="NZ_FWWU01000003.1"/>
</dbReference>
<sequence>MSESPPFPAKALALAEQLARPVTFLQFEGEGEPIAAWKGVPSVPLPEHLVVTDEDQIEDGDFFEHWISVDARKLPHALPGCLSVYLRAGGDQIALYDPEAVLHVDEGQALYGFPSQQVPHLDALFRHGPSDLQGWVAQELGTPAEEMLEWSELPLWKSPVLTDLDQQLRSEHPMWADERPVAQLGGWCWGWPDQTWDEREKLNQQLMLVTYEDSEPWVELWWTGQDFEVVEHLT</sequence>
<protein>
    <submittedName>
        <fullName evidence="1">Uncharacterized protein</fullName>
    </submittedName>
</protein>
<dbReference type="EMBL" id="FWWU01000003">
    <property type="protein sequence ID" value="SMB79126.1"/>
    <property type="molecule type" value="Genomic_DNA"/>
</dbReference>
<evidence type="ECO:0000313" key="2">
    <source>
        <dbReference type="Proteomes" id="UP000192582"/>
    </source>
</evidence>
<keyword evidence="2" id="KW-1185">Reference proteome</keyword>
<dbReference type="AlphaFoldDB" id="A0A1W1UDE3"/>
<dbReference type="Proteomes" id="UP000192582">
    <property type="component" value="Unassembled WGS sequence"/>
</dbReference>
<gene>
    <name evidence="1" type="ORF">SAMN00790413_05777</name>
</gene>
<proteinExistence type="predicted"/>